<reference evidence="2 3" key="1">
    <citation type="submission" date="2019-04" db="EMBL/GenBank/DDBJ databases">
        <title>Streptomyces oryziradicis sp. nov., a novel actinomycete isolated from rhizosphere soil of rice (Oryza sativa L.).</title>
        <authorList>
            <person name="Li C."/>
        </authorList>
    </citation>
    <scope>NUCLEOTIDE SEQUENCE [LARGE SCALE GENOMIC DNA]</scope>
    <source>
        <strain evidence="2 3">NEAU-C40</strain>
    </source>
</reference>
<evidence type="ECO:0000259" key="1">
    <source>
        <dbReference type="Pfam" id="PF13751"/>
    </source>
</evidence>
<gene>
    <name evidence="2" type="ORF">FCI23_55415</name>
</gene>
<dbReference type="Proteomes" id="UP000305778">
    <property type="component" value="Unassembled WGS sequence"/>
</dbReference>
<keyword evidence="3" id="KW-1185">Reference proteome</keyword>
<accession>A0A4U0R919</accession>
<name>A0A4U0R919_9ACTN</name>
<evidence type="ECO:0000313" key="2">
    <source>
        <dbReference type="EMBL" id="TJZ91663.1"/>
    </source>
</evidence>
<comment type="caution">
    <text evidence="2">The sequence shown here is derived from an EMBL/GenBank/DDBJ whole genome shotgun (WGS) entry which is preliminary data.</text>
</comment>
<proteinExistence type="predicted"/>
<organism evidence="2 3">
    <name type="scientific">Actinacidiphila oryziradicis</name>
    <dbReference type="NCBI Taxonomy" id="2571141"/>
    <lineage>
        <taxon>Bacteria</taxon>
        <taxon>Bacillati</taxon>
        <taxon>Actinomycetota</taxon>
        <taxon>Actinomycetes</taxon>
        <taxon>Kitasatosporales</taxon>
        <taxon>Streptomycetaceae</taxon>
        <taxon>Actinacidiphila</taxon>
    </lineage>
</organism>
<feature type="non-terminal residue" evidence="2">
    <location>
        <position position="1"/>
    </location>
</feature>
<protein>
    <recommendedName>
        <fullName evidence="1">Transposase DDE domain-containing protein</fullName>
    </recommendedName>
</protein>
<dbReference type="InterPro" id="IPR025668">
    <property type="entry name" value="Tnp_DDE_dom"/>
</dbReference>
<sequence>LHELQAQNRSDQQDPQWQRLYASRSGIEGTMNELVNGHRMRRCRYHGVAKAHVQRVLTAIAVNIERLSTQEPADSTYRPRSPTAFQQYHESRFHARFGTFRAASRSARIGPTPVGTARRACSRAMAVLVRKVKSRPSPACC</sequence>
<dbReference type="EMBL" id="SUMC01000305">
    <property type="protein sequence ID" value="TJZ91663.1"/>
    <property type="molecule type" value="Genomic_DNA"/>
</dbReference>
<feature type="domain" description="Transposase DDE" evidence="1">
    <location>
        <begin position="2"/>
        <end position="67"/>
    </location>
</feature>
<dbReference type="Pfam" id="PF13751">
    <property type="entry name" value="DDE_Tnp_1_6"/>
    <property type="match status" value="1"/>
</dbReference>
<dbReference type="AlphaFoldDB" id="A0A4U0R919"/>
<evidence type="ECO:0000313" key="3">
    <source>
        <dbReference type="Proteomes" id="UP000305778"/>
    </source>
</evidence>
<dbReference type="RefSeq" id="WP_169317496.1">
    <property type="nucleotide sequence ID" value="NZ_SUMC01000305.1"/>
</dbReference>